<gene>
    <name evidence="3" type="ORF">RWD45_05050</name>
</gene>
<accession>A0ABU5CQJ8</accession>
<comment type="caution">
    <text evidence="3">The sequence shown here is derived from an EMBL/GenBank/DDBJ whole genome shotgun (WGS) entry which is preliminary data.</text>
</comment>
<keyword evidence="1" id="KW-0812">Transmembrane</keyword>
<proteinExistence type="predicted"/>
<feature type="domain" description="PDZ" evidence="2">
    <location>
        <begin position="101"/>
        <end position="187"/>
    </location>
</feature>
<keyword evidence="4" id="KW-1185">Reference proteome</keyword>
<dbReference type="SMART" id="SM00228">
    <property type="entry name" value="PDZ"/>
    <property type="match status" value="1"/>
</dbReference>
<organism evidence="3 4">
    <name type="scientific">Paracerasibacillus soli</name>
    <dbReference type="NCBI Taxonomy" id="480284"/>
    <lineage>
        <taxon>Bacteria</taxon>
        <taxon>Bacillati</taxon>
        <taxon>Bacillota</taxon>
        <taxon>Bacilli</taxon>
        <taxon>Bacillales</taxon>
        <taxon>Bacillaceae</taxon>
        <taxon>Paracerasibacillus</taxon>
    </lineage>
</organism>
<reference evidence="3 4" key="1">
    <citation type="submission" date="2023-10" db="EMBL/GenBank/DDBJ databases">
        <title>Virgibacillus soli CC-YMP-6 genome.</title>
        <authorList>
            <person name="Miliotis G."/>
            <person name="Sengupta P."/>
            <person name="Hameed A."/>
            <person name="Chuvochina M."/>
            <person name="Mcdonagh F."/>
            <person name="Simpson A.C."/>
            <person name="Singh N.K."/>
            <person name="Rekha P.D."/>
            <person name="Raman K."/>
            <person name="Hugenholtz P."/>
            <person name="Venkateswaran K."/>
        </authorList>
    </citation>
    <scope>NUCLEOTIDE SEQUENCE [LARGE SCALE GENOMIC DNA]</scope>
    <source>
        <strain evidence="3 4">CC-YMP-6</strain>
    </source>
</reference>
<keyword evidence="1" id="KW-1133">Transmembrane helix</keyword>
<evidence type="ECO:0000259" key="2">
    <source>
        <dbReference type="PROSITE" id="PS50106"/>
    </source>
</evidence>
<keyword evidence="1" id="KW-0472">Membrane</keyword>
<dbReference type="InterPro" id="IPR036034">
    <property type="entry name" value="PDZ_sf"/>
</dbReference>
<dbReference type="Pfam" id="PF13180">
    <property type="entry name" value="PDZ_2"/>
    <property type="match status" value="1"/>
</dbReference>
<protein>
    <submittedName>
        <fullName evidence="3">PDZ domain-containing protein</fullName>
    </submittedName>
</protein>
<dbReference type="EMBL" id="JAWDIQ010000001">
    <property type="protein sequence ID" value="MDY0408087.1"/>
    <property type="molecule type" value="Genomic_DNA"/>
</dbReference>
<evidence type="ECO:0000313" key="3">
    <source>
        <dbReference type="EMBL" id="MDY0408087.1"/>
    </source>
</evidence>
<dbReference type="PROSITE" id="PS50106">
    <property type="entry name" value="PDZ"/>
    <property type="match status" value="1"/>
</dbReference>
<dbReference type="Gene3D" id="2.30.42.10">
    <property type="match status" value="1"/>
</dbReference>
<dbReference type="InterPro" id="IPR001478">
    <property type="entry name" value="PDZ"/>
</dbReference>
<name>A0ABU5CQJ8_9BACI</name>
<evidence type="ECO:0000256" key="1">
    <source>
        <dbReference type="SAM" id="Phobius"/>
    </source>
</evidence>
<sequence>MRFTKRQLGGTIATVLLAAFLLFYKLPYYVYKPGSADALDPIVQVEGGYESAGDMHLVTVRGGQANPIQYILAKVLPHQEIMPLENVRPKGVSEEEYFHAQLQMMESSQEASIVVAYQAADKKIEIDYQGVYVVSVVDNMPAEGKLQSGDRIVGADGHKVKESGDLIDYVETKKAGETISLDVIRDDKRITEKVKLDTFSDNDKKVGMGIQLVTDRNISVEQKLILVVVILAGQVLVLCLH</sequence>
<dbReference type="Proteomes" id="UP001275315">
    <property type="component" value="Unassembled WGS sequence"/>
</dbReference>
<feature type="transmembrane region" description="Helical" evidence="1">
    <location>
        <begin position="12"/>
        <end position="31"/>
    </location>
</feature>
<evidence type="ECO:0000313" key="4">
    <source>
        <dbReference type="Proteomes" id="UP001275315"/>
    </source>
</evidence>
<dbReference type="SUPFAM" id="SSF50156">
    <property type="entry name" value="PDZ domain-like"/>
    <property type="match status" value="1"/>
</dbReference>